<dbReference type="EMBL" id="FRAP01000005">
    <property type="protein sequence ID" value="SHK38324.1"/>
    <property type="molecule type" value="Genomic_DNA"/>
</dbReference>
<reference evidence="2 3" key="1">
    <citation type="submission" date="2016-11" db="EMBL/GenBank/DDBJ databases">
        <authorList>
            <person name="Jaros S."/>
            <person name="Januszkiewicz K."/>
            <person name="Wedrychowicz H."/>
        </authorList>
    </citation>
    <scope>NUCLEOTIDE SEQUENCE [LARGE SCALE GENOMIC DNA]</scope>
    <source>
        <strain evidence="2 3">DSM 43832</strain>
    </source>
</reference>
<dbReference type="Proteomes" id="UP000184363">
    <property type="component" value="Unassembled WGS sequence"/>
</dbReference>
<sequence>MEPIPVPHPQIDPGTRRRPRSRPPPRDPRRGCRHDCASGLTRSSLTVIRRGRRCMRGFQAPIGSRTHRPGPSQGGLSNSNRYRPRGTGCSSIPIPGAPRPRHGYLATTKTSHIPAGSCPGVPAEGGVTRRAGHVLRLPTEPRDPARTVPPGHTRVTERSTNCTVATVSAPEWIKDLLGWKNTSSGKKQLCVQLFGFSLSPNISDTHSTASIMFAGEAFKELGIPLEQRREDIPDKNRAHIDVATGISSGRAMEVGIAEDLDAELKS</sequence>
<feature type="region of interest" description="Disordered" evidence="1">
    <location>
        <begin position="1"/>
        <end position="37"/>
    </location>
</feature>
<evidence type="ECO:0000313" key="3">
    <source>
        <dbReference type="Proteomes" id="UP000184363"/>
    </source>
</evidence>
<feature type="region of interest" description="Disordered" evidence="1">
    <location>
        <begin position="59"/>
        <end position="99"/>
    </location>
</feature>
<feature type="compositionally biased region" description="Basic and acidic residues" evidence="1">
    <location>
        <begin position="24"/>
        <end position="36"/>
    </location>
</feature>
<keyword evidence="3" id="KW-1185">Reference proteome</keyword>
<gene>
    <name evidence="2" type="ORF">SAMN05443637_105260</name>
</gene>
<name>A0A1M6S0M6_PSETH</name>
<feature type="region of interest" description="Disordered" evidence="1">
    <location>
        <begin position="139"/>
        <end position="159"/>
    </location>
</feature>
<organism evidence="2 3">
    <name type="scientific">Pseudonocardia thermophila</name>
    <dbReference type="NCBI Taxonomy" id="1848"/>
    <lineage>
        <taxon>Bacteria</taxon>
        <taxon>Bacillati</taxon>
        <taxon>Actinomycetota</taxon>
        <taxon>Actinomycetes</taxon>
        <taxon>Pseudonocardiales</taxon>
        <taxon>Pseudonocardiaceae</taxon>
        <taxon>Pseudonocardia</taxon>
    </lineage>
</organism>
<accession>A0A1M6S0M6</accession>
<protein>
    <submittedName>
        <fullName evidence="2">Uncharacterized protein</fullName>
    </submittedName>
</protein>
<proteinExistence type="predicted"/>
<dbReference type="AlphaFoldDB" id="A0A1M6S0M6"/>
<evidence type="ECO:0000313" key="2">
    <source>
        <dbReference type="EMBL" id="SHK38324.1"/>
    </source>
</evidence>
<feature type="compositionally biased region" description="Pro residues" evidence="1">
    <location>
        <begin position="1"/>
        <end position="10"/>
    </location>
</feature>
<evidence type="ECO:0000256" key="1">
    <source>
        <dbReference type="SAM" id="MobiDB-lite"/>
    </source>
</evidence>